<dbReference type="CDD" id="cd06557">
    <property type="entry name" value="KPHMT-like"/>
    <property type="match status" value="1"/>
</dbReference>
<evidence type="ECO:0000256" key="1">
    <source>
        <dbReference type="ARBA" id="ARBA00008676"/>
    </source>
</evidence>
<evidence type="ECO:0000313" key="7">
    <source>
        <dbReference type="EMBL" id="MFC3193180.1"/>
    </source>
</evidence>
<dbReference type="GO" id="GO:0003864">
    <property type="term" value="F:3-methyl-2-oxobutanoate hydroxymethyltransferase activity"/>
    <property type="evidence" value="ECO:0007669"/>
    <property type="project" value="UniProtKB-EC"/>
</dbReference>
<dbReference type="InterPro" id="IPR003700">
    <property type="entry name" value="Pantoate_hydroxy_MeTrfase"/>
</dbReference>
<dbReference type="InterPro" id="IPR015813">
    <property type="entry name" value="Pyrv/PenolPyrv_kinase-like_dom"/>
</dbReference>
<protein>
    <recommendedName>
        <fullName evidence="6">3-methyl-2-oxobutanoate hydroxymethyltransferase</fullName>
        <ecNumber evidence="6">2.1.2.11</ecNumber>
    </recommendedName>
    <alternativeName>
        <fullName evidence="6">Ketopantoate hydroxymethyltransferase</fullName>
        <shortName evidence="6">KPHMT</shortName>
    </alternativeName>
</protein>
<name>A0ABV7J8I4_9GAMM</name>
<comment type="function">
    <text evidence="6">Catalyzes the reversible reaction in which hydroxymethyl group from 5,10-methylenetetrahydrofolate is transferred onto alpha-ketoisovalerate to form ketopantoate.</text>
</comment>
<dbReference type="HAMAP" id="MF_00156">
    <property type="entry name" value="PanB"/>
    <property type="match status" value="1"/>
</dbReference>
<dbReference type="PANTHER" id="PTHR20881">
    <property type="entry name" value="3-METHYL-2-OXOBUTANOATE HYDROXYMETHYLTRANSFERASE"/>
    <property type="match status" value="1"/>
</dbReference>
<evidence type="ECO:0000313" key="8">
    <source>
        <dbReference type="Proteomes" id="UP001595533"/>
    </source>
</evidence>
<keyword evidence="8" id="KW-1185">Reference proteome</keyword>
<dbReference type="SUPFAM" id="SSF51621">
    <property type="entry name" value="Phosphoenolpyruvate/pyruvate domain"/>
    <property type="match status" value="1"/>
</dbReference>
<feature type="binding site" evidence="6">
    <location>
        <position position="113"/>
    </location>
    <ligand>
        <name>Mg(2+)</name>
        <dbReference type="ChEBI" id="CHEBI:18420"/>
    </ligand>
</feature>
<evidence type="ECO:0000256" key="4">
    <source>
        <dbReference type="ARBA" id="ARBA00022679"/>
    </source>
</evidence>
<comment type="pathway">
    <text evidence="6">Cofactor biosynthesis; (R)-pantothenate biosynthesis; (R)-pantoate from 3-methyl-2-oxobutanoate: step 1/2.</text>
</comment>
<feature type="binding site" evidence="6">
    <location>
        <begin position="43"/>
        <end position="44"/>
    </location>
    <ligand>
        <name>3-methyl-2-oxobutanoate</name>
        <dbReference type="ChEBI" id="CHEBI:11851"/>
    </ligand>
</feature>
<keyword evidence="4 6" id="KW-0808">Transferase</keyword>
<sequence>MITINHLLAKQSAGEKLTMLTCYDYASARIMSQSDVEMILVGDSAAMVMHGEQSTLPIDVETMAMHVRAVAKGAPGKFIIGDMPFLSYRKSLDENMRAVELLMKAGAHAIKLEGVKGNEELIGHIVDSGVPVMGHLGLTPQSVNQFGGFKVQGKSEEAQRQIIKDTLTLQRLGCFAVVLECVPDALTRELVSQTDLITIGIGAGPAVDGQVLVMQDMLGYSSGFSPKFLRRYLNAEALFLDAFNAYAKDVKSGEFPDQSELY</sequence>
<keyword evidence="6" id="KW-0460">Magnesium</keyword>
<dbReference type="RefSeq" id="WP_077409828.1">
    <property type="nucleotide sequence ID" value="NZ_JBHRTS010000001.1"/>
</dbReference>
<reference evidence="8" key="1">
    <citation type="journal article" date="2019" name="Int. J. Syst. Evol. Microbiol.">
        <title>The Global Catalogue of Microorganisms (GCM) 10K type strain sequencing project: providing services to taxonomists for standard genome sequencing and annotation.</title>
        <authorList>
            <consortium name="The Broad Institute Genomics Platform"/>
            <consortium name="The Broad Institute Genome Sequencing Center for Infectious Disease"/>
            <person name="Wu L."/>
            <person name="Ma J."/>
        </authorList>
    </citation>
    <scope>NUCLEOTIDE SEQUENCE [LARGE SCALE GENOMIC DNA]</scope>
    <source>
        <strain evidence="8">KCTC 42953</strain>
    </source>
</reference>
<evidence type="ECO:0000256" key="3">
    <source>
        <dbReference type="ARBA" id="ARBA00022655"/>
    </source>
</evidence>
<keyword evidence="6" id="KW-0963">Cytoplasm</keyword>
<comment type="subunit">
    <text evidence="2 6">Homodecamer; pentamer of dimers.</text>
</comment>
<dbReference type="EMBL" id="JBHRTS010000001">
    <property type="protein sequence ID" value="MFC3193180.1"/>
    <property type="molecule type" value="Genomic_DNA"/>
</dbReference>
<evidence type="ECO:0000256" key="6">
    <source>
        <dbReference type="HAMAP-Rule" id="MF_00156"/>
    </source>
</evidence>
<evidence type="ECO:0000256" key="5">
    <source>
        <dbReference type="ARBA" id="ARBA00022723"/>
    </source>
</evidence>
<feature type="binding site" evidence="6">
    <location>
        <position position="82"/>
    </location>
    <ligand>
        <name>3-methyl-2-oxobutanoate</name>
        <dbReference type="ChEBI" id="CHEBI:11851"/>
    </ligand>
</feature>
<feature type="binding site" evidence="6">
    <location>
        <position position="111"/>
    </location>
    <ligand>
        <name>3-methyl-2-oxobutanoate</name>
        <dbReference type="ChEBI" id="CHEBI:11851"/>
    </ligand>
</feature>
<comment type="catalytic activity">
    <reaction evidence="6">
        <text>(6R)-5,10-methylene-5,6,7,8-tetrahydrofolate + 3-methyl-2-oxobutanoate + H2O = 2-dehydropantoate + (6S)-5,6,7,8-tetrahydrofolate</text>
        <dbReference type="Rhea" id="RHEA:11824"/>
        <dbReference type="ChEBI" id="CHEBI:11561"/>
        <dbReference type="ChEBI" id="CHEBI:11851"/>
        <dbReference type="ChEBI" id="CHEBI:15377"/>
        <dbReference type="ChEBI" id="CHEBI:15636"/>
        <dbReference type="ChEBI" id="CHEBI:57453"/>
        <dbReference type="EC" id="2.1.2.11"/>
    </reaction>
</comment>
<feature type="binding site" evidence="6">
    <location>
        <position position="82"/>
    </location>
    <ligand>
        <name>Mg(2+)</name>
        <dbReference type="ChEBI" id="CHEBI:18420"/>
    </ligand>
</feature>
<comment type="subcellular location">
    <subcellularLocation>
        <location evidence="6">Cytoplasm</location>
    </subcellularLocation>
</comment>
<dbReference type="PANTHER" id="PTHR20881:SF0">
    <property type="entry name" value="3-METHYL-2-OXOBUTANOATE HYDROXYMETHYLTRANSFERASE"/>
    <property type="match status" value="1"/>
</dbReference>
<feature type="binding site" evidence="6">
    <location>
        <position position="43"/>
    </location>
    <ligand>
        <name>Mg(2+)</name>
        <dbReference type="ChEBI" id="CHEBI:18420"/>
    </ligand>
</feature>
<dbReference type="InterPro" id="IPR040442">
    <property type="entry name" value="Pyrv_kinase-like_dom_sf"/>
</dbReference>
<keyword evidence="5 6" id="KW-0479">Metal-binding</keyword>
<proteinExistence type="inferred from homology"/>
<comment type="cofactor">
    <cofactor evidence="6">
        <name>Mg(2+)</name>
        <dbReference type="ChEBI" id="CHEBI:18420"/>
    </cofactor>
    <text evidence="6">Binds 1 Mg(2+) ion per subunit.</text>
</comment>
<gene>
    <name evidence="6 7" type="primary">panB</name>
    <name evidence="7" type="ORF">ACFODZ_02885</name>
</gene>
<keyword evidence="3 6" id="KW-0566">Pantothenate biosynthesis</keyword>
<dbReference type="Pfam" id="PF02548">
    <property type="entry name" value="Pantoate_transf"/>
    <property type="match status" value="1"/>
</dbReference>
<comment type="caution">
    <text evidence="7">The sequence shown here is derived from an EMBL/GenBank/DDBJ whole genome shotgun (WGS) entry which is preliminary data.</text>
</comment>
<dbReference type="Gene3D" id="3.20.20.60">
    <property type="entry name" value="Phosphoenolpyruvate-binding domains"/>
    <property type="match status" value="1"/>
</dbReference>
<accession>A0ABV7J8I4</accession>
<organism evidence="7 8">
    <name type="scientific">Marinicella sediminis</name>
    <dbReference type="NCBI Taxonomy" id="1792834"/>
    <lineage>
        <taxon>Bacteria</taxon>
        <taxon>Pseudomonadati</taxon>
        <taxon>Pseudomonadota</taxon>
        <taxon>Gammaproteobacteria</taxon>
        <taxon>Lysobacterales</taxon>
        <taxon>Marinicellaceae</taxon>
        <taxon>Marinicella</taxon>
    </lineage>
</organism>
<dbReference type="EC" id="2.1.2.11" evidence="6"/>
<dbReference type="PIRSF" id="PIRSF000388">
    <property type="entry name" value="Pantoate_hydroxy_MeTrfase"/>
    <property type="match status" value="1"/>
</dbReference>
<dbReference type="NCBIfam" id="TIGR00222">
    <property type="entry name" value="panB"/>
    <property type="match status" value="1"/>
</dbReference>
<comment type="similarity">
    <text evidence="1 6">Belongs to the PanB family.</text>
</comment>
<dbReference type="NCBIfam" id="NF001452">
    <property type="entry name" value="PRK00311.1"/>
    <property type="match status" value="1"/>
</dbReference>
<feature type="active site" description="Proton acceptor" evidence="6">
    <location>
        <position position="180"/>
    </location>
</feature>
<dbReference type="Proteomes" id="UP001595533">
    <property type="component" value="Unassembled WGS sequence"/>
</dbReference>
<evidence type="ECO:0000256" key="2">
    <source>
        <dbReference type="ARBA" id="ARBA00011424"/>
    </source>
</evidence>